<evidence type="ECO:0000256" key="7">
    <source>
        <dbReference type="SAM" id="SignalP"/>
    </source>
</evidence>
<dbReference type="EMBL" id="VCBC01000004">
    <property type="protein sequence ID" value="TLU66851.1"/>
    <property type="molecule type" value="Genomic_DNA"/>
</dbReference>
<evidence type="ECO:0000256" key="4">
    <source>
        <dbReference type="ARBA" id="ARBA00033000"/>
    </source>
</evidence>
<evidence type="ECO:0000256" key="5">
    <source>
        <dbReference type="PIRSR" id="PIRSR625705-1"/>
    </source>
</evidence>
<dbReference type="GO" id="GO:0005764">
    <property type="term" value="C:lysosome"/>
    <property type="evidence" value="ECO:0007669"/>
    <property type="project" value="TreeGrafter"/>
</dbReference>
<feature type="domain" description="Glycoside hydrolase family 20 catalytic" evidence="8">
    <location>
        <begin position="160"/>
        <end position="412"/>
    </location>
</feature>
<dbReference type="RefSeq" id="WP_138318917.1">
    <property type="nucleotide sequence ID" value="NZ_VCBC01000004.1"/>
</dbReference>
<feature type="chain" id="PRO_5024420999" description="N-acetyl-beta-glucosaminidase" evidence="7">
    <location>
        <begin position="24"/>
        <end position="783"/>
    </location>
</feature>
<dbReference type="InterPro" id="IPR029018">
    <property type="entry name" value="Hex-like_dom2"/>
</dbReference>
<dbReference type="SUPFAM" id="SSF51445">
    <property type="entry name" value="(Trans)glycosidases"/>
    <property type="match status" value="1"/>
</dbReference>
<feature type="domain" description="Beta-hexosaminidase bacterial type N-terminal" evidence="9">
    <location>
        <begin position="27"/>
        <end position="156"/>
    </location>
</feature>
<feature type="signal peptide" evidence="7">
    <location>
        <begin position="1"/>
        <end position="23"/>
    </location>
</feature>
<dbReference type="GO" id="GO:0004563">
    <property type="term" value="F:beta-N-acetylhexosaminidase activity"/>
    <property type="evidence" value="ECO:0007669"/>
    <property type="project" value="InterPro"/>
</dbReference>
<dbReference type="PRINTS" id="PR00738">
    <property type="entry name" value="GLHYDRLASE20"/>
</dbReference>
<dbReference type="PANTHER" id="PTHR22600">
    <property type="entry name" value="BETA-HEXOSAMINIDASE"/>
    <property type="match status" value="1"/>
</dbReference>
<keyword evidence="3" id="KW-0326">Glycosidase</keyword>
<dbReference type="InterPro" id="IPR015883">
    <property type="entry name" value="Glyco_hydro_20_cat"/>
</dbReference>
<gene>
    <name evidence="10" type="ORF">FE810_04925</name>
</gene>
<dbReference type="InterPro" id="IPR015882">
    <property type="entry name" value="HEX_bac_N"/>
</dbReference>
<protein>
    <recommendedName>
        <fullName evidence="4">N-acetyl-beta-glucosaminidase</fullName>
    </recommendedName>
</protein>
<dbReference type="GO" id="GO:0006689">
    <property type="term" value="P:ganglioside catabolic process"/>
    <property type="evidence" value="ECO:0007669"/>
    <property type="project" value="TreeGrafter"/>
</dbReference>
<dbReference type="Pfam" id="PF02838">
    <property type="entry name" value="Glyco_hydro_20b"/>
    <property type="match status" value="1"/>
</dbReference>
<evidence type="ECO:0000256" key="2">
    <source>
        <dbReference type="ARBA" id="ARBA00022801"/>
    </source>
</evidence>
<dbReference type="GO" id="GO:0005975">
    <property type="term" value="P:carbohydrate metabolic process"/>
    <property type="evidence" value="ECO:0007669"/>
    <property type="project" value="InterPro"/>
</dbReference>
<dbReference type="InterPro" id="IPR017853">
    <property type="entry name" value="GH"/>
</dbReference>
<evidence type="ECO:0000259" key="9">
    <source>
        <dbReference type="Pfam" id="PF02838"/>
    </source>
</evidence>
<evidence type="ECO:0000313" key="11">
    <source>
        <dbReference type="Proteomes" id="UP000307790"/>
    </source>
</evidence>
<dbReference type="GO" id="GO:0016020">
    <property type="term" value="C:membrane"/>
    <property type="evidence" value="ECO:0007669"/>
    <property type="project" value="TreeGrafter"/>
</dbReference>
<dbReference type="Gene3D" id="3.20.20.80">
    <property type="entry name" value="Glycosidases"/>
    <property type="match status" value="2"/>
</dbReference>
<dbReference type="SUPFAM" id="SSF55545">
    <property type="entry name" value="beta-N-acetylhexosaminidase-like domain"/>
    <property type="match status" value="1"/>
</dbReference>
<feature type="active site" description="Proton donor" evidence="5">
    <location>
        <position position="316"/>
    </location>
</feature>
<evidence type="ECO:0000259" key="8">
    <source>
        <dbReference type="Pfam" id="PF00728"/>
    </source>
</evidence>
<dbReference type="GO" id="GO:0030203">
    <property type="term" value="P:glycosaminoglycan metabolic process"/>
    <property type="evidence" value="ECO:0007669"/>
    <property type="project" value="TreeGrafter"/>
</dbReference>
<dbReference type="Gene3D" id="3.30.379.10">
    <property type="entry name" value="Chitobiase/beta-hexosaminidase domain 2-like"/>
    <property type="match status" value="1"/>
</dbReference>
<keyword evidence="11" id="KW-1185">Reference proteome</keyword>
<comment type="similarity">
    <text evidence="1">Belongs to the glycosyl hydrolase 20 family.</text>
</comment>
<dbReference type="Proteomes" id="UP000307790">
    <property type="component" value="Unassembled WGS sequence"/>
</dbReference>
<name>A0A5R9IU28_9GAMM</name>
<evidence type="ECO:0000313" key="10">
    <source>
        <dbReference type="EMBL" id="TLU66851.1"/>
    </source>
</evidence>
<dbReference type="Pfam" id="PF00728">
    <property type="entry name" value="Glyco_hydro_20"/>
    <property type="match status" value="2"/>
</dbReference>
<feature type="coiled-coil region" evidence="6">
    <location>
        <begin position="56"/>
        <end position="83"/>
    </location>
</feature>
<evidence type="ECO:0000256" key="6">
    <source>
        <dbReference type="SAM" id="Coils"/>
    </source>
</evidence>
<keyword evidence="6" id="KW-0175">Coiled coil</keyword>
<organism evidence="10 11">
    <name type="scientific">Thalassotalea litorea</name>
    <dbReference type="NCBI Taxonomy" id="2020715"/>
    <lineage>
        <taxon>Bacteria</taxon>
        <taxon>Pseudomonadati</taxon>
        <taxon>Pseudomonadota</taxon>
        <taxon>Gammaproteobacteria</taxon>
        <taxon>Alteromonadales</taxon>
        <taxon>Colwelliaceae</taxon>
        <taxon>Thalassotalea</taxon>
    </lineage>
</organism>
<dbReference type="InterPro" id="IPR025705">
    <property type="entry name" value="Beta_hexosaminidase_sua/sub"/>
</dbReference>
<evidence type="ECO:0000256" key="3">
    <source>
        <dbReference type="ARBA" id="ARBA00023295"/>
    </source>
</evidence>
<evidence type="ECO:0000256" key="1">
    <source>
        <dbReference type="ARBA" id="ARBA00006285"/>
    </source>
</evidence>
<dbReference type="OrthoDB" id="9763537at2"/>
<comment type="caution">
    <text evidence="10">The sequence shown here is derived from an EMBL/GenBank/DDBJ whole genome shotgun (WGS) entry which is preliminary data.</text>
</comment>
<feature type="coiled-coil region" evidence="6">
    <location>
        <begin position="689"/>
        <end position="716"/>
    </location>
</feature>
<sequence length="783" mass="88720">MSKFAKIILLVIFVTSQGAVSMASSLTLMPQPQYFTSETTHFSLTPALPYWSDSNNERVNKGISRLNSRLKKLDSKIQLIAAKSKESAKLVLLISSQAIDRNPQLYDDESYSLTVNPQTMQLTAANDLGIIRGLETLTQLIYANSNNQIQSIKILDKPQYPWRGLLIDSARHFMPIETIKRQLDGMAAAKLNVFHWHLTDDQGWRFESQTYPKLHTVASDGDFYTKVQMRDVVEYASLLGIRVVPELDVPGHASAIARAYPELMTLDKQYKRESHWGVFKPLLDPSNPEVFVFIESLIGEFAEIFPDPYFHIGGDEIDPSHWQNSQNVQDYMKKHNIKNAQGLHTHFNGRVNELLKQRGKVMMGWDEVFTPGLPKDTVVQSWRGFDSLAAITEAGHMGLLSTGFYIDQAQPTGYHYRNNLRPDIDSTPAPAPEANTLEVNFVMPRLKGSDVAGKLVLESPLHTSTFGFLKLNNNTFKAVHIVEHTKSSLTISLDTWMGPFAARFNMSGNGIASGSILVGNTPYEMEQISVQKTRGSDYPQQHQSTMKYSNLLGGEATIWSELVTENNIDIRIWPRLFAIGERFWSSSALIDETSMYQRLLKIEKYADKIVGLSHIKQQRIGLANLLEDPTLLPHLLHVSQMLEPAQYYTRHHIKYQQNLYHQQAPLDQWADFLAVESLTLKQLSLGWHKALTEVQLTELEQEIKHWQASTNKLLEQISSEPKLRFHQAMLTAIAKELALGIQLIDTCQRKPGSELAHEFSVNFGEIIFALGHTLNTLNRMCHR</sequence>
<dbReference type="AlphaFoldDB" id="A0A5R9IU28"/>
<keyword evidence="7" id="KW-0732">Signal</keyword>
<keyword evidence="2" id="KW-0378">Hydrolase</keyword>
<accession>A0A5R9IU28</accession>
<reference evidence="10 11" key="1">
    <citation type="submission" date="2019-05" db="EMBL/GenBank/DDBJ databases">
        <title>Genome sequences of Thalassotalea litorea 1K03283.</title>
        <authorList>
            <person name="Zhang D."/>
        </authorList>
    </citation>
    <scope>NUCLEOTIDE SEQUENCE [LARGE SCALE GENOMIC DNA]</scope>
    <source>
        <strain evidence="10 11">MCCC 1K03283</strain>
    </source>
</reference>
<proteinExistence type="inferred from homology"/>
<dbReference type="PANTHER" id="PTHR22600:SF21">
    <property type="entry name" value="BETA-HEXOSAMINIDASE A"/>
    <property type="match status" value="1"/>
</dbReference>
<feature type="domain" description="Glycoside hydrolase family 20 catalytic" evidence="8">
    <location>
        <begin position="538"/>
        <end position="586"/>
    </location>
</feature>